<evidence type="ECO:0000313" key="1">
    <source>
        <dbReference type="EMBL" id="UXX41826.1"/>
    </source>
</evidence>
<protein>
    <submittedName>
        <fullName evidence="1">Nicotinamide riboside kinase</fullName>
    </submittedName>
</protein>
<name>A0A977XVX1_9BBAC</name>
<dbReference type="Gene3D" id="3.40.50.300">
    <property type="entry name" value="P-loop containing nucleotide triphosphate hydrolases"/>
    <property type="match status" value="1"/>
</dbReference>
<keyword evidence="2" id="KW-1185">Reference proteome</keyword>
<proteinExistence type="predicted"/>
<dbReference type="InterPro" id="IPR027417">
    <property type="entry name" value="P-loop_NTPase"/>
</dbReference>
<sequence>MFITLDGVACTTKSTILKRLAKTNKYTVHMSDYKEVSELLELGEDTVLDAIVYTMYRSAFTKHETLKCSKHIFDRDPASSLFYRMVAANSSTEQITKYCKILKSVKEAQHTKYESIILIPMSGQEEIVVSMMTQRGNGIDWLDVEYVRRQCKVFTIWAQMMNYKIIYIDYTKNLYEQQTKICEEVEKRFLIN</sequence>
<dbReference type="SUPFAM" id="SSF52540">
    <property type="entry name" value="P-loop containing nucleoside triphosphate hydrolases"/>
    <property type="match status" value="1"/>
</dbReference>
<dbReference type="GO" id="GO:0016301">
    <property type="term" value="F:kinase activity"/>
    <property type="evidence" value="ECO:0007669"/>
    <property type="project" value="UniProtKB-KW"/>
</dbReference>
<keyword evidence="1" id="KW-0418">Kinase</keyword>
<organism evidence="1 2">
    <name type="scientific">Psilogramma increta granulovirus</name>
    <dbReference type="NCBI Taxonomy" id="2953508"/>
    <lineage>
        <taxon>Viruses</taxon>
        <taxon>Viruses incertae sedis</taxon>
        <taxon>Naldaviricetes</taxon>
        <taxon>Lefavirales</taxon>
        <taxon>Baculoviridae</taxon>
        <taxon>Betabaculovirus</taxon>
        <taxon>Betabaculovirus psincretae</taxon>
    </lineage>
</organism>
<dbReference type="Proteomes" id="UP001265762">
    <property type="component" value="Segment"/>
</dbReference>
<reference evidence="1" key="1">
    <citation type="journal article" date="2022" name="Virus Res.">
        <title>Genome analysis of Psilogramma increta granulovirus and its intrapopulation diversity.</title>
        <authorList>
            <person name="Zhang H."/>
            <person name="Li L."/>
            <person name="Chen B."/>
            <person name="Zuo Y."/>
            <person name="Wu W."/>
            <person name="Yuan M."/>
            <person name="Yang K."/>
        </authorList>
    </citation>
    <scope>NUCLEOTIDE SEQUENCE</scope>
    <source>
        <strain evidence="1">GZ</strain>
    </source>
</reference>
<evidence type="ECO:0000313" key="2">
    <source>
        <dbReference type="Proteomes" id="UP001265762"/>
    </source>
</evidence>
<dbReference type="EMBL" id="ON803509">
    <property type="protein sequence ID" value="UXX41826.1"/>
    <property type="molecule type" value="Genomic_DNA"/>
</dbReference>
<keyword evidence="1" id="KW-0808">Transferase</keyword>
<accession>A0A977XVX1</accession>